<evidence type="ECO:0000313" key="6">
    <source>
        <dbReference type="Proteomes" id="UP000572635"/>
    </source>
</evidence>
<proteinExistence type="predicted"/>
<evidence type="ECO:0000256" key="3">
    <source>
        <dbReference type="ARBA" id="ARBA00022839"/>
    </source>
</evidence>
<keyword evidence="1" id="KW-0540">Nuclease</keyword>
<dbReference type="AlphaFoldDB" id="A0A7W8VG95"/>
<sequence length="303" mass="31011">MLERLAGRGARTPGAVAAGALTRSAGAGGRPVRDLEFAVLAVEAAGPGPAHGGRACEVGVVRMRGDGEVLREFTTLVYPGVPVPGAVHSGISGGDLLGAPRAEELAAPLAELLSGAVLAAHGLERAEAFLAALPGEGERPVRVPGLCTLRGLRSQVDLDAYSLPRASRALGGRWPTGQHTALGAARACARLLAEAAATAPGPLYYRGPAPRPLRAAAGEPERLKPRTSARGDLGCAAEWPPVWRRRELRPELCGGSFGPAARHAAEQDARDRARRRETAAAAAALTGALAAAAAGRALLRAPR</sequence>
<dbReference type="GO" id="GO:0008408">
    <property type="term" value="F:3'-5' exonuclease activity"/>
    <property type="evidence" value="ECO:0007669"/>
    <property type="project" value="TreeGrafter"/>
</dbReference>
<dbReference type="InterPro" id="IPR013520">
    <property type="entry name" value="Ribonucl_H"/>
</dbReference>
<organism evidence="5 6">
    <name type="scientific">Nocardiopsis composta</name>
    <dbReference type="NCBI Taxonomy" id="157465"/>
    <lineage>
        <taxon>Bacteria</taxon>
        <taxon>Bacillati</taxon>
        <taxon>Actinomycetota</taxon>
        <taxon>Actinomycetes</taxon>
        <taxon>Streptosporangiales</taxon>
        <taxon>Nocardiopsidaceae</taxon>
        <taxon>Nocardiopsis</taxon>
    </lineage>
</organism>
<comment type="caution">
    <text evidence="5">The sequence shown here is derived from an EMBL/GenBank/DDBJ whole genome shotgun (WGS) entry which is preliminary data.</text>
</comment>
<dbReference type="SUPFAM" id="SSF53098">
    <property type="entry name" value="Ribonuclease H-like"/>
    <property type="match status" value="1"/>
</dbReference>
<dbReference type="GO" id="GO:0003676">
    <property type="term" value="F:nucleic acid binding"/>
    <property type="evidence" value="ECO:0007669"/>
    <property type="project" value="InterPro"/>
</dbReference>
<name>A0A7W8VG95_9ACTN</name>
<dbReference type="InterPro" id="IPR012337">
    <property type="entry name" value="RNaseH-like_sf"/>
</dbReference>
<keyword evidence="5" id="KW-0548">Nucleotidyltransferase</keyword>
<dbReference type="InterPro" id="IPR036397">
    <property type="entry name" value="RNaseH_sf"/>
</dbReference>
<protein>
    <submittedName>
        <fullName evidence="5">DNA polymerase-3 subunit epsilon</fullName>
        <ecNumber evidence="5">2.7.7.7</ecNumber>
    </submittedName>
</protein>
<keyword evidence="6" id="KW-1185">Reference proteome</keyword>
<evidence type="ECO:0000256" key="2">
    <source>
        <dbReference type="ARBA" id="ARBA00022801"/>
    </source>
</evidence>
<dbReference type="PANTHER" id="PTHR30231:SF4">
    <property type="entry name" value="PROTEIN NEN2"/>
    <property type="match status" value="1"/>
</dbReference>
<dbReference type="RefSeq" id="WP_184396058.1">
    <property type="nucleotide sequence ID" value="NZ_JACHDB010000001.1"/>
</dbReference>
<dbReference type="EMBL" id="JACHDB010000001">
    <property type="protein sequence ID" value="MBB5434920.1"/>
    <property type="molecule type" value="Genomic_DNA"/>
</dbReference>
<gene>
    <name evidence="5" type="ORF">HDA36_005004</name>
</gene>
<dbReference type="Proteomes" id="UP000572635">
    <property type="component" value="Unassembled WGS sequence"/>
</dbReference>
<dbReference type="PANTHER" id="PTHR30231">
    <property type="entry name" value="DNA POLYMERASE III SUBUNIT EPSILON"/>
    <property type="match status" value="1"/>
</dbReference>
<accession>A0A7W8VG95</accession>
<dbReference type="EC" id="2.7.7.7" evidence="5"/>
<feature type="domain" description="Exonuclease" evidence="4">
    <location>
        <begin position="36"/>
        <end position="201"/>
    </location>
</feature>
<dbReference type="GO" id="GO:0003887">
    <property type="term" value="F:DNA-directed DNA polymerase activity"/>
    <property type="evidence" value="ECO:0007669"/>
    <property type="project" value="UniProtKB-EC"/>
</dbReference>
<keyword evidence="2" id="KW-0378">Hydrolase</keyword>
<keyword evidence="5" id="KW-0808">Transferase</keyword>
<evidence type="ECO:0000313" key="5">
    <source>
        <dbReference type="EMBL" id="MBB5434920.1"/>
    </source>
</evidence>
<evidence type="ECO:0000259" key="4">
    <source>
        <dbReference type="SMART" id="SM00479"/>
    </source>
</evidence>
<keyword evidence="3" id="KW-0269">Exonuclease</keyword>
<reference evidence="5 6" key="1">
    <citation type="submission" date="2020-08" db="EMBL/GenBank/DDBJ databases">
        <title>Sequencing the genomes of 1000 actinobacteria strains.</title>
        <authorList>
            <person name="Klenk H.-P."/>
        </authorList>
    </citation>
    <scope>NUCLEOTIDE SEQUENCE [LARGE SCALE GENOMIC DNA]</scope>
    <source>
        <strain evidence="5 6">DSM 44551</strain>
    </source>
</reference>
<evidence type="ECO:0000256" key="1">
    <source>
        <dbReference type="ARBA" id="ARBA00022722"/>
    </source>
</evidence>
<dbReference type="CDD" id="cd06127">
    <property type="entry name" value="DEDDh"/>
    <property type="match status" value="1"/>
</dbReference>
<dbReference type="SMART" id="SM00479">
    <property type="entry name" value="EXOIII"/>
    <property type="match status" value="1"/>
</dbReference>
<dbReference type="Gene3D" id="3.30.420.10">
    <property type="entry name" value="Ribonuclease H-like superfamily/Ribonuclease H"/>
    <property type="match status" value="1"/>
</dbReference>